<evidence type="ECO:0000256" key="6">
    <source>
        <dbReference type="ARBA" id="ARBA00023053"/>
    </source>
</evidence>
<organism evidence="13 14">
    <name type="scientific">Elysia chlorotica</name>
    <name type="common">Eastern emerald elysia</name>
    <name type="synonym">Sea slug</name>
    <dbReference type="NCBI Taxonomy" id="188477"/>
    <lineage>
        <taxon>Eukaryota</taxon>
        <taxon>Metazoa</taxon>
        <taxon>Spiralia</taxon>
        <taxon>Lophotrochozoa</taxon>
        <taxon>Mollusca</taxon>
        <taxon>Gastropoda</taxon>
        <taxon>Heterobranchia</taxon>
        <taxon>Euthyneura</taxon>
        <taxon>Panpulmonata</taxon>
        <taxon>Sacoglossa</taxon>
        <taxon>Placobranchoidea</taxon>
        <taxon>Plakobranchidae</taxon>
        <taxon>Elysia</taxon>
    </lineage>
</organism>
<comment type="caution">
    <text evidence="13">The sequence shown here is derived from an EMBL/GenBank/DDBJ whole genome shotgun (WGS) entry which is preliminary data.</text>
</comment>
<keyword evidence="8 12" id="KW-0472">Membrane</keyword>
<evidence type="ECO:0000313" key="14">
    <source>
        <dbReference type="Proteomes" id="UP000271974"/>
    </source>
</evidence>
<keyword evidence="2 11" id="KW-0813">Transport</keyword>
<evidence type="ECO:0000256" key="9">
    <source>
        <dbReference type="ARBA" id="ARBA00023201"/>
    </source>
</evidence>
<keyword evidence="6" id="KW-0915">Sodium</keyword>
<evidence type="ECO:0000256" key="2">
    <source>
        <dbReference type="ARBA" id="ARBA00022448"/>
    </source>
</evidence>
<evidence type="ECO:0000256" key="7">
    <source>
        <dbReference type="ARBA" id="ARBA00023065"/>
    </source>
</evidence>
<keyword evidence="9 11" id="KW-0739">Sodium transport</keyword>
<evidence type="ECO:0000256" key="8">
    <source>
        <dbReference type="ARBA" id="ARBA00023136"/>
    </source>
</evidence>
<evidence type="ECO:0000256" key="11">
    <source>
        <dbReference type="RuleBase" id="RU000679"/>
    </source>
</evidence>
<keyword evidence="5 12" id="KW-1133">Transmembrane helix</keyword>
<name>A0A433T548_ELYCH</name>
<evidence type="ECO:0000256" key="1">
    <source>
        <dbReference type="ARBA" id="ARBA00004141"/>
    </source>
</evidence>
<comment type="subcellular location">
    <subcellularLocation>
        <location evidence="1">Membrane</location>
        <topology evidence="1">Multi-pass membrane protein</topology>
    </subcellularLocation>
</comment>
<dbReference type="OrthoDB" id="6021021at2759"/>
<comment type="similarity">
    <text evidence="11">Belongs to the amiloride-sensitive sodium channel (TC 1.A.6) family.</text>
</comment>
<feature type="transmembrane region" description="Helical" evidence="12">
    <location>
        <begin position="92"/>
        <end position="110"/>
    </location>
</feature>
<proteinExistence type="inferred from homology"/>
<dbReference type="GO" id="GO:0005886">
    <property type="term" value="C:plasma membrane"/>
    <property type="evidence" value="ECO:0007669"/>
    <property type="project" value="TreeGrafter"/>
</dbReference>
<sequence length="800" mass="92888">MTVPDSKSAGANKTLSTADLDLYMTSEHKQKELEAMANGLSRTDGKDHCDGTQADTGRYASWRTACLHFAQITTLHGVRFVFLDSAFLVRRLLWLALFVICSTLMGIQIIERIVHYYGYPVTVNVNVNFNKTLAFPALTVCNQNAFRATATTERDLYHFIERVYNRSSSTSPASGSRDEARIRYSTAFPDLARPDIRDLTLDDLFRSAAHRKEDLIVGCEWEDEPCGPENFTESLTDHGVCYTFNAEPGHQKWVTSAGSEYGIKLTLNVEQYEYMPGPHNAAGIKILLHNKKEFPKVAELGLAVSPGMHAYLGMQLLWIENLPEPHGTCRSQDSPYYSHYSPEACQLACMSQRLEQICGCRHMYMPHVDDFPPICTMERYLTCYHSNIGKVKDYVRDNCDCPVPCNFLIYDPTISFASTSVYATDQLLASTTTRDIKRRFLYARETTERMNHLKFNHFLKLEKDMRNSFERLKQVMTHDVKERIEAQRKSLEAIFENLKEIKDRKRHLLEWQAYHVNKNFMRARNAMEERTMLYLMMGFQEYSYQVEARIYQMATNGTNGLDQDVRTSIYYDLMNLINGRVDLADRAFANYTQLYGAYYNGSAIFRYKFKKELRADNHYITPRPLLRDCLFRTAYTRKYSSRVGKDILEIKKFLLQYSSLANTNFVNGTVDRDMVHLTNVNRGRQFYQRLGKPVINYHTNYQSIIEHPPTHPINQSTSKPSRTNVLFLNRGWRFCPDLEKPSRSEFYEESVEYPLRVLEGRLAELDRRWRLFQEECDRMLTTASHTLDELSHLEQTILSR</sequence>
<evidence type="ECO:0000256" key="12">
    <source>
        <dbReference type="SAM" id="Phobius"/>
    </source>
</evidence>
<keyword evidence="10 11" id="KW-0407">Ion channel</keyword>
<keyword evidence="4 11" id="KW-0812">Transmembrane</keyword>
<dbReference type="EMBL" id="RQTK01000641">
    <property type="protein sequence ID" value="RUS76719.1"/>
    <property type="molecule type" value="Genomic_DNA"/>
</dbReference>
<evidence type="ECO:0000313" key="13">
    <source>
        <dbReference type="EMBL" id="RUS76719.1"/>
    </source>
</evidence>
<reference evidence="13 14" key="1">
    <citation type="submission" date="2019-01" db="EMBL/GenBank/DDBJ databases">
        <title>A draft genome assembly of the solar-powered sea slug Elysia chlorotica.</title>
        <authorList>
            <person name="Cai H."/>
            <person name="Li Q."/>
            <person name="Fang X."/>
            <person name="Li J."/>
            <person name="Curtis N.E."/>
            <person name="Altenburger A."/>
            <person name="Shibata T."/>
            <person name="Feng M."/>
            <person name="Maeda T."/>
            <person name="Schwartz J.A."/>
            <person name="Shigenobu S."/>
            <person name="Lundholm N."/>
            <person name="Nishiyama T."/>
            <person name="Yang H."/>
            <person name="Hasebe M."/>
            <person name="Li S."/>
            <person name="Pierce S.K."/>
            <person name="Wang J."/>
        </authorList>
    </citation>
    <scope>NUCLEOTIDE SEQUENCE [LARGE SCALE GENOMIC DNA]</scope>
    <source>
        <strain evidence="13">EC2010</strain>
        <tissue evidence="13">Whole organism of an adult</tissue>
    </source>
</reference>
<dbReference type="GO" id="GO:0015280">
    <property type="term" value="F:ligand-gated sodium channel activity"/>
    <property type="evidence" value="ECO:0007669"/>
    <property type="project" value="TreeGrafter"/>
</dbReference>
<keyword evidence="7 11" id="KW-0406">Ion transport</keyword>
<gene>
    <name evidence="13" type="ORF">EGW08_015522</name>
</gene>
<accession>A0A433T548</accession>
<evidence type="ECO:0000256" key="5">
    <source>
        <dbReference type="ARBA" id="ARBA00022989"/>
    </source>
</evidence>
<evidence type="ECO:0000256" key="10">
    <source>
        <dbReference type="ARBA" id="ARBA00023303"/>
    </source>
</evidence>
<dbReference type="PRINTS" id="PR01078">
    <property type="entry name" value="AMINACHANNEL"/>
</dbReference>
<dbReference type="Pfam" id="PF00858">
    <property type="entry name" value="ASC"/>
    <property type="match status" value="1"/>
</dbReference>
<dbReference type="Gene3D" id="2.60.470.10">
    <property type="entry name" value="Acid-sensing ion channels like domains"/>
    <property type="match status" value="1"/>
</dbReference>
<keyword evidence="14" id="KW-1185">Reference proteome</keyword>
<evidence type="ECO:0000256" key="4">
    <source>
        <dbReference type="ARBA" id="ARBA00022692"/>
    </source>
</evidence>
<dbReference type="Proteomes" id="UP000271974">
    <property type="component" value="Unassembled WGS sequence"/>
</dbReference>
<keyword evidence="3 11" id="KW-0894">Sodium channel</keyword>
<dbReference type="InterPro" id="IPR001873">
    <property type="entry name" value="ENaC"/>
</dbReference>
<dbReference type="AlphaFoldDB" id="A0A433T548"/>
<dbReference type="PANTHER" id="PTHR11690">
    <property type="entry name" value="AMILORIDE-SENSITIVE SODIUM CHANNEL-RELATED"/>
    <property type="match status" value="1"/>
</dbReference>
<dbReference type="STRING" id="188477.A0A433T548"/>
<evidence type="ECO:0000256" key="3">
    <source>
        <dbReference type="ARBA" id="ARBA00022461"/>
    </source>
</evidence>
<protein>
    <submittedName>
        <fullName evidence="13">Uncharacterized protein</fullName>
    </submittedName>
</protein>